<dbReference type="EMBL" id="CADIKK010000066">
    <property type="protein sequence ID" value="CAB3809109.1"/>
    <property type="molecule type" value="Genomic_DNA"/>
</dbReference>
<dbReference type="AlphaFoldDB" id="A0A6S7C3J1"/>
<sequence length="434" mass="47659">MPTIVTDVYLSDMPSLFQRFVDIVEDRHWQRGLKPLLDESRRNSFLRNYYRREHSVAFQLADCSALAKRYGSLHGDMVHQNGLTEAVRFIVQVLSLVEGLPARVRDSFLGRVRNALRKPGEMRGLQLELTAATHFTRLGYSVRWPELEPAHPLIQGATFDLLIEDLGGTGLEVECKAASHDKGRSIHRTSALRFYEILRKELVSTSDALRTGLAVIVSVPMQFPASSDAQRDLAKHVRRQIVEGVSGVLPDGTSVRISEFDVTMMRDVDLNPESPAARAVIDAVTGTHNLGAMLLGRRNVGALAIVLQSAQDDSLMGAVFETANAAARDQLSGKRAGLILIGFQGVEADDLRTLAYQDADPSQPPTAARLAASRFLAGANRRHVVGIGFLSEGERTWLEDGGMTSGGVSYHFSNETSPLWVPEFAEIFRGGATR</sequence>
<dbReference type="RefSeq" id="WP_175153799.1">
    <property type="nucleotide sequence ID" value="NZ_CADIKK010000066.1"/>
</dbReference>
<gene>
    <name evidence="1" type="ORF">LMG28614_06954</name>
</gene>
<protein>
    <submittedName>
        <fullName evidence="1">Uncharacterized protein</fullName>
    </submittedName>
</protein>
<name>A0A6S7C3J1_9BURK</name>
<organism evidence="1 2">
    <name type="scientific">Paraburkholderia ultramafica</name>
    <dbReference type="NCBI Taxonomy" id="1544867"/>
    <lineage>
        <taxon>Bacteria</taxon>
        <taxon>Pseudomonadati</taxon>
        <taxon>Pseudomonadota</taxon>
        <taxon>Betaproteobacteria</taxon>
        <taxon>Burkholderiales</taxon>
        <taxon>Burkholderiaceae</taxon>
        <taxon>Paraburkholderia</taxon>
    </lineage>
</organism>
<reference evidence="1 2" key="1">
    <citation type="submission" date="2020-04" db="EMBL/GenBank/DDBJ databases">
        <authorList>
            <person name="De Canck E."/>
        </authorList>
    </citation>
    <scope>NUCLEOTIDE SEQUENCE [LARGE SCALE GENOMIC DNA]</scope>
    <source>
        <strain evidence="1 2">LMG 28614</strain>
    </source>
</reference>
<dbReference type="Proteomes" id="UP000494365">
    <property type="component" value="Unassembled WGS sequence"/>
</dbReference>
<keyword evidence="2" id="KW-1185">Reference proteome</keyword>
<accession>A0A6S7C3J1</accession>
<proteinExistence type="predicted"/>
<evidence type="ECO:0000313" key="1">
    <source>
        <dbReference type="EMBL" id="CAB3809109.1"/>
    </source>
</evidence>
<evidence type="ECO:0000313" key="2">
    <source>
        <dbReference type="Proteomes" id="UP000494365"/>
    </source>
</evidence>